<dbReference type="RefSeq" id="WP_179788478.1">
    <property type="nucleotide sequence ID" value="NZ_BAAARR010000016.1"/>
</dbReference>
<comment type="caution">
    <text evidence="2">The sequence shown here is derived from an EMBL/GenBank/DDBJ whole genome shotgun (WGS) entry which is preliminary data.</text>
</comment>
<dbReference type="Pfam" id="PF14065">
    <property type="entry name" value="Pvc16_N"/>
    <property type="match status" value="1"/>
</dbReference>
<dbReference type="AlphaFoldDB" id="A0A852ZP36"/>
<gene>
    <name evidence="2" type="ORF">F4554_003468</name>
</gene>
<sequence length="420" mass="43144">MSNSLAVAAATTGLRWILERSLTGAEPGAVSGATVTTLRPQALAKLLTGDDPPAGLNVFCYRITPNHSGALNDLPTRRPDGSLAARPAAALDLHYLITGYGQDAALDDQRLLARAVLGLAVTPSLTRPVIEAALAAYRDQDGLDFLDHVDLAEQPDLVKFAPASLTLEELSKVWGIFGTAYLPSLTYTATMVVLEAQVSARTALPVRARYVGVGPLAPPRLVAVDPEDATVPLCVGSRLLLTGSGLRGEAAGARTLVELGAAEVVPASVAPDRVVVEVPDGVGVGAQLVRVLHRKPPGAGGAPSRVVARSAALPVLVRPRVSIDPDGPGGVLRLRVVPAIRPGQPATVSLNRLSGGSSGAPAWLSYDVPPAAPGTPPRDVVELPAGAVGAGRWLIRIEVAGAESVPSLVGETYGAPAVSR</sequence>
<evidence type="ECO:0000313" key="3">
    <source>
        <dbReference type="Proteomes" id="UP000579605"/>
    </source>
</evidence>
<dbReference type="Proteomes" id="UP000579605">
    <property type="component" value="Unassembled WGS sequence"/>
</dbReference>
<proteinExistence type="predicted"/>
<dbReference type="EMBL" id="JACBZH010000001">
    <property type="protein sequence ID" value="NYH90830.1"/>
    <property type="molecule type" value="Genomic_DNA"/>
</dbReference>
<protein>
    <recommendedName>
        <fullName evidence="1">Pvc16 N-terminal domain-containing protein</fullName>
    </recommendedName>
</protein>
<evidence type="ECO:0000259" key="1">
    <source>
        <dbReference type="Pfam" id="PF14065"/>
    </source>
</evidence>
<keyword evidence="3" id="KW-1185">Reference proteome</keyword>
<name>A0A852ZP36_9ACTN</name>
<accession>A0A852ZP36</accession>
<evidence type="ECO:0000313" key="2">
    <source>
        <dbReference type="EMBL" id="NYH90830.1"/>
    </source>
</evidence>
<reference evidence="2 3" key="1">
    <citation type="submission" date="2020-07" db="EMBL/GenBank/DDBJ databases">
        <title>Sequencing the genomes of 1000 actinobacteria strains.</title>
        <authorList>
            <person name="Klenk H.-P."/>
        </authorList>
    </citation>
    <scope>NUCLEOTIDE SEQUENCE [LARGE SCALE GENOMIC DNA]</scope>
    <source>
        <strain evidence="2 3">DSM 18448</strain>
    </source>
</reference>
<organism evidence="2 3">
    <name type="scientific">Actinopolymorpha rutila</name>
    <dbReference type="NCBI Taxonomy" id="446787"/>
    <lineage>
        <taxon>Bacteria</taxon>
        <taxon>Bacillati</taxon>
        <taxon>Actinomycetota</taxon>
        <taxon>Actinomycetes</taxon>
        <taxon>Propionibacteriales</taxon>
        <taxon>Actinopolymorphaceae</taxon>
        <taxon>Actinopolymorpha</taxon>
    </lineage>
</organism>
<dbReference type="InterPro" id="IPR025351">
    <property type="entry name" value="Pvc16_N"/>
</dbReference>
<feature type="domain" description="Pvc16 N-terminal" evidence="1">
    <location>
        <begin position="11"/>
        <end position="207"/>
    </location>
</feature>